<dbReference type="Gene3D" id="2.20.180.10">
    <property type="entry name" value="putative fmn-dependent nitroreductase like domains"/>
    <property type="match status" value="1"/>
</dbReference>
<organism evidence="4 5">
    <name type="scientific">candidate division WOR-1 bacterium DG_54_3</name>
    <dbReference type="NCBI Taxonomy" id="1703775"/>
    <lineage>
        <taxon>Bacteria</taxon>
        <taxon>Bacillati</taxon>
        <taxon>Saganbacteria</taxon>
    </lineage>
</organism>
<dbReference type="EMBL" id="LIZX01000031">
    <property type="protein sequence ID" value="KPJ69136.1"/>
    <property type="molecule type" value="Genomic_DNA"/>
</dbReference>
<evidence type="ECO:0000313" key="4">
    <source>
        <dbReference type="EMBL" id="KPJ69136.1"/>
    </source>
</evidence>
<dbReference type="InterPro" id="IPR023312">
    <property type="entry name" value="Put_nitroreductase_C_bac"/>
</dbReference>
<dbReference type="Proteomes" id="UP000051861">
    <property type="component" value="Unassembled WGS sequence"/>
</dbReference>
<evidence type="ECO:0000256" key="2">
    <source>
        <dbReference type="ARBA" id="ARBA00023002"/>
    </source>
</evidence>
<sequence>MSLYGLIVARRTIRQFKPEPIPREILEKLVNAARFAPSAANLQPLEFIVVDEEEPKKQLFPCLKWAAYIAPEGNPKPGHEPVAYIVTLINTHVKEKGFEYDSGAAIENMILAALELGIGSCWLLSVERDKVQEILEIPASHKIDSVLALGYPDEKPLAEEMEDSVEYWKDGDGRLHVPKRKLQDIIHFNRF</sequence>
<dbReference type="GO" id="GO:0016491">
    <property type="term" value="F:oxidoreductase activity"/>
    <property type="evidence" value="ECO:0007669"/>
    <property type="project" value="UniProtKB-KW"/>
</dbReference>
<accession>A0A0S7Y344</accession>
<comment type="similarity">
    <text evidence="1">Belongs to the nitroreductase family.</text>
</comment>
<evidence type="ECO:0000259" key="3">
    <source>
        <dbReference type="Pfam" id="PF00881"/>
    </source>
</evidence>
<dbReference type="AlphaFoldDB" id="A0A0S7Y344"/>
<dbReference type="Pfam" id="PF00881">
    <property type="entry name" value="Nitroreductase"/>
    <property type="match status" value="1"/>
</dbReference>
<evidence type="ECO:0000256" key="1">
    <source>
        <dbReference type="ARBA" id="ARBA00007118"/>
    </source>
</evidence>
<dbReference type="PANTHER" id="PTHR43673:SF10">
    <property type="entry name" value="NADH DEHYDROGENASE_NAD(P)H NITROREDUCTASE XCC3605-RELATED"/>
    <property type="match status" value="1"/>
</dbReference>
<comment type="caution">
    <text evidence="4">The sequence shown here is derived from an EMBL/GenBank/DDBJ whole genome shotgun (WGS) entry which is preliminary data.</text>
</comment>
<dbReference type="CDD" id="cd02062">
    <property type="entry name" value="Nitro_FMN_reductase"/>
    <property type="match status" value="1"/>
</dbReference>
<name>A0A0S7Y344_UNCSA</name>
<proteinExistence type="inferred from homology"/>
<feature type="domain" description="Nitroreductase" evidence="3">
    <location>
        <begin position="7"/>
        <end position="151"/>
    </location>
</feature>
<gene>
    <name evidence="4" type="ORF">AMJ44_04565</name>
</gene>
<protein>
    <submittedName>
        <fullName evidence="4">Nitroreductase</fullName>
    </submittedName>
</protein>
<evidence type="ECO:0000313" key="5">
    <source>
        <dbReference type="Proteomes" id="UP000051861"/>
    </source>
</evidence>
<dbReference type="InterPro" id="IPR000415">
    <property type="entry name" value="Nitroreductase-like"/>
</dbReference>
<reference evidence="4 5" key="1">
    <citation type="journal article" date="2015" name="Microbiome">
        <title>Genomic resolution of linkages in carbon, nitrogen, and sulfur cycling among widespread estuary sediment bacteria.</title>
        <authorList>
            <person name="Baker B.J."/>
            <person name="Lazar C.S."/>
            <person name="Teske A.P."/>
            <person name="Dick G.J."/>
        </authorList>
    </citation>
    <scope>NUCLEOTIDE SEQUENCE [LARGE SCALE GENOMIC DNA]</scope>
    <source>
        <strain evidence="4">DG_54_3</strain>
    </source>
</reference>
<keyword evidence="2" id="KW-0560">Oxidoreductase</keyword>
<dbReference type="InterPro" id="IPR029479">
    <property type="entry name" value="Nitroreductase"/>
</dbReference>
<dbReference type="PANTHER" id="PTHR43673">
    <property type="entry name" value="NAD(P)H NITROREDUCTASE YDGI-RELATED"/>
    <property type="match status" value="1"/>
</dbReference>
<dbReference type="Gene3D" id="3.40.109.10">
    <property type="entry name" value="NADH Oxidase"/>
    <property type="match status" value="1"/>
</dbReference>
<dbReference type="SUPFAM" id="SSF55469">
    <property type="entry name" value="FMN-dependent nitroreductase-like"/>
    <property type="match status" value="1"/>
</dbReference>